<dbReference type="PATRIC" id="fig|1703780.3.peg.802"/>
<dbReference type="EMBL" id="LJUO01000095">
    <property type="protein sequence ID" value="KPK70333.1"/>
    <property type="molecule type" value="Genomic_DNA"/>
</dbReference>
<feature type="domain" description="Transglutaminase-like" evidence="1">
    <location>
        <begin position="90"/>
        <end position="148"/>
    </location>
</feature>
<reference evidence="2 3" key="1">
    <citation type="journal article" date="2015" name="Microbiome">
        <title>Genomic resolution of linkages in carbon, nitrogen, and sulfur cycling among widespread estuary sediment bacteria.</title>
        <authorList>
            <person name="Baker B.J."/>
            <person name="Lazar C.S."/>
            <person name="Teske A.P."/>
            <person name="Dick G.J."/>
        </authorList>
    </citation>
    <scope>NUCLEOTIDE SEQUENCE [LARGE SCALE GENOMIC DNA]</scope>
    <source>
        <strain evidence="2">SM23_60</strain>
    </source>
</reference>
<dbReference type="SUPFAM" id="SSF54001">
    <property type="entry name" value="Cysteine proteinases"/>
    <property type="match status" value="1"/>
</dbReference>
<dbReference type="Proteomes" id="UP000051096">
    <property type="component" value="Unassembled WGS sequence"/>
</dbReference>
<gene>
    <name evidence="2" type="ORF">AMJ87_09035</name>
</gene>
<sequence>MLAYYTQQSVITDPGEYAHMYADLPSDIPALCSVTQNALLHIFWIPAYGVELSEERKNEVNIRTVAGMLARIGELNDQPVTVTRTPETRLVGNCRDFTVFLCSMLRHKGIPARARCGFSRYFTPGRYDDHWICEYWNTDEKRWVQVDAQLDSIQIKTLNIDFNPYDVPADKFLNAGKVWQGCRAGDIDPELCGIFQMKGLWFVQGDLVRDCMALNKLEVLPWDSNEIMPGPDQPVSEADYTLLDNVAKLVTAGNESFVELRALYDSTAVLHMPADRKP</sequence>
<dbReference type="Gene3D" id="3.10.620.30">
    <property type="match status" value="1"/>
</dbReference>
<proteinExistence type="predicted"/>
<dbReference type="Pfam" id="PF01841">
    <property type="entry name" value="Transglut_core"/>
    <property type="match status" value="1"/>
</dbReference>
<dbReference type="InterPro" id="IPR002931">
    <property type="entry name" value="Transglutaminase-like"/>
</dbReference>
<protein>
    <recommendedName>
        <fullName evidence="1">Transglutaminase-like domain-containing protein</fullName>
    </recommendedName>
</protein>
<evidence type="ECO:0000259" key="1">
    <source>
        <dbReference type="Pfam" id="PF01841"/>
    </source>
</evidence>
<organism evidence="2 3">
    <name type="scientific">candidate division WOR_3 bacterium SM23_60</name>
    <dbReference type="NCBI Taxonomy" id="1703780"/>
    <lineage>
        <taxon>Bacteria</taxon>
        <taxon>Bacteria division WOR-3</taxon>
    </lineage>
</organism>
<evidence type="ECO:0000313" key="2">
    <source>
        <dbReference type="EMBL" id="KPK70333.1"/>
    </source>
</evidence>
<dbReference type="AlphaFoldDB" id="A0A0S8GER1"/>
<name>A0A0S8GER1_UNCW3</name>
<evidence type="ECO:0000313" key="3">
    <source>
        <dbReference type="Proteomes" id="UP000051096"/>
    </source>
</evidence>
<dbReference type="InterPro" id="IPR038765">
    <property type="entry name" value="Papain-like_cys_pep_sf"/>
</dbReference>
<accession>A0A0S8GER1</accession>
<comment type="caution">
    <text evidence="2">The sequence shown here is derived from an EMBL/GenBank/DDBJ whole genome shotgun (WGS) entry which is preliminary data.</text>
</comment>